<accession>A0A9X1F5P8</accession>
<proteinExistence type="predicted"/>
<keyword evidence="1" id="KW-0732">Signal</keyword>
<dbReference type="EMBL" id="JAGSPC010000001">
    <property type="protein sequence ID" value="MBV7259963.1"/>
    <property type="molecule type" value="Genomic_DNA"/>
</dbReference>
<sequence length="205" mass="23110">MSAFKKVSVVGSGLAAILYCTPAIAESCDYQSIESKPGQEWNEAYGWRYDTSQAANKEERFEENLKNREEAYTKLVKGQSPWPDWFEENDTISLLPVGTLFQMAMAEGQKDEQLGGFGTFDEIHSVSEVREDLAVLQAWKADVNRVNRYRVVEVLPVRIGPIGPQIDPDGCKMLPGRFSQFQMLVAPATRSHYVQFVSSHPIEQD</sequence>
<dbReference type="RefSeq" id="WP_218405137.1">
    <property type="nucleotide sequence ID" value="NZ_JAGSPC010000001.1"/>
</dbReference>
<comment type="caution">
    <text evidence="2">The sequence shown here is derived from an EMBL/GenBank/DDBJ whole genome shotgun (WGS) entry which is preliminary data.</text>
</comment>
<reference evidence="2" key="1">
    <citation type="submission" date="2021-04" db="EMBL/GenBank/DDBJ databases">
        <authorList>
            <person name="Pira H."/>
            <person name="Risdian C."/>
            <person name="Wink J."/>
        </authorList>
    </citation>
    <scope>NUCLEOTIDE SEQUENCE</scope>
    <source>
        <strain evidence="2">WH158</strain>
    </source>
</reference>
<gene>
    <name evidence="2" type="ORF">KCG46_10330</name>
</gene>
<keyword evidence="3" id="KW-1185">Reference proteome</keyword>
<evidence type="ECO:0000256" key="1">
    <source>
        <dbReference type="SAM" id="SignalP"/>
    </source>
</evidence>
<feature type="signal peptide" evidence="1">
    <location>
        <begin position="1"/>
        <end position="25"/>
    </location>
</feature>
<name>A0A9X1F5P8_9SPHN</name>
<evidence type="ECO:0000313" key="3">
    <source>
        <dbReference type="Proteomes" id="UP001138681"/>
    </source>
</evidence>
<dbReference type="Proteomes" id="UP001138681">
    <property type="component" value="Unassembled WGS sequence"/>
</dbReference>
<protein>
    <submittedName>
        <fullName evidence="2">Uncharacterized protein</fullName>
    </submittedName>
</protein>
<organism evidence="2 3">
    <name type="scientific">Erythrobacter crassostreae</name>
    <dbReference type="NCBI Taxonomy" id="2828328"/>
    <lineage>
        <taxon>Bacteria</taxon>
        <taxon>Pseudomonadati</taxon>
        <taxon>Pseudomonadota</taxon>
        <taxon>Alphaproteobacteria</taxon>
        <taxon>Sphingomonadales</taxon>
        <taxon>Erythrobacteraceae</taxon>
        <taxon>Erythrobacter/Porphyrobacter group</taxon>
        <taxon>Erythrobacter</taxon>
    </lineage>
</organism>
<feature type="chain" id="PRO_5040854906" evidence="1">
    <location>
        <begin position="26"/>
        <end position="205"/>
    </location>
</feature>
<dbReference type="AlphaFoldDB" id="A0A9X1F5P8"/>
<evidence type="ECO:0000313" key="2">
    <source>
        <dbReference type="EMBL" id="MBV7259963.1"/>
    </source>
</evidence>